<proteinExistence type="predicted"/>
<dbReference type="Proteomes" id="UP000038010">
    <property type="component" value="Unassembled WGS sequence"/>
</dbReference>
<dbReference type="RefSeq" id="XP_018001430.1">
    <property type="nucleotide sequence ID" value="XM_018149529.1"/>
</dbReference>
<organism evidence="1 2">
    <name type="scientific">Cyphellophora attinorum</name>
    <dbReference type="NCBI Taxonomy" id="1664694"/>
    <lineage>
        <taxon>Eukaryota</taxon>
        <taxon>Fungi</taxon>
        <taxon>Dikarya</taxon>
        <taxon>Ascomycota</taxon>
        <taxon>Pezizomycotina</taxon>
        <taxon>Eurotiomycetes</taxon>
        <taxon>Chaetothyriomycetidae</taxon>
        <taxon>Chaetothyriales</taxon>
        <taxon>Cyphellophoraceae</taxon>
        <taxon>Cyphellophora</taxon>
    </lineage>
</organism>
<protein>
    <submittedName>
        <fullName evidence="1">Uncharacterized protein</fullName>
    </submittedName>
</protein>
<gene>
    <name evidence="1" type="ORF">AB675_9029</name>
</gene>
<reference evidence="1 2" key="1">
    <citation type="submission" date="2015-06" db="EMBL/GenBank/DDBJ databases">
        <title>Draft genome of the ant-associated black yeast Phialophora attae CBS 131958.</title>
        <authorList>
            <person name="Moreno L.F."/>
            <person name="Stielow B.J."/>
            <person name="de Hoog S."/>
            <person name="Vicente V.A."/>
            <person name="Weiss V.A."/>
            <person name="de Vries M."/>
            <person name="Cruz L.M."/>
            <person name="Souza E.M."/>
        </authorList>
    </citation>
    <scope>NUCLEOTIDE SEQUENCE [LARGE SCALE GENOMIC DNA]</scope>
    <source>
        <strain evidence="1 2">CBS 131958</strain>
    </source>
</reference>
<dbReference type="SUPFAM" id="SSF52047">
    <property type="entry name" value="RNI-like"/>
    <property type="match status" value="1"/>
</dbReference>
<comment type="caution">
    <text evidence="1">The sequence shown here is derived from an EMBL/GenBank/DDBJ whole genome shotgun (WGS) entry which is preliminary data.</text>
</comment>
<evidence type="ECO:0000313" key="2">
    <source>
        <dbReference type="Proteomes" id="UP000038010"/>
    </source>
</evidence>
<keyword evidence="2" id="KW-1185">Reference proteome</keyword>
<evidence type="ECO:0000313" key="1">
    <source>
        <dbReference type="EMBL" id="KPI41467.1"/>
    </source>
</evidence>
<dbReference type="GeneID" id="28741409"/>
<dbReference type="EMBL" id="LFJN01000009">
    <property type="protein sequence ID" value="KPI41467.1"/>
    <property type="molecule type" value="Genomic_DNA"/>
</dbReference>
<name>A0A0N1NZF1_9EURO</name>
<dbReference type="Gene3D" id="3.80.10.10">
    <property type="entry name" value="Ribonuclease Inhibitor"/>
    <property type="match status" value="1"/>
</dbReference>
<dbReference type="InterPro" id="IPR032675">
    <property type="entry name" value="LRR_dom_sf"/>
</dbReference>
<sequence length="328" mass="37594">MEPMSSEDKTRHENGTIKMLKGGEDYLGAGLRQILKDPQISTVTKCLSAYLDLIEEESEFKWKEIENTSDVFKLLLPVLRQAPQLVELRICDFKRIDPVTKLDLRKSKFDNIKALKLQDVAEAALVISACPKLETLSCTYPTVNVKATMDTILAHPTIVNLELHCKAWTVEQFSKATEYVSSTIEHLSFAGEIKTTITGGLVPALKTLETSNLKKLEVTTNPWVNYKYYEKRWVDDRYLDAIDLAKERSKFNENGMKVTTALFAACESLQTINLAHHHEFKTTKYTVRRDDGKIKVTSEDDVQMPEEYKVFQTYLGDRWRPVVWLPHE</sequence>
<dbReference type="AlphaFoldDB" id="A0A0N1NZF1"/>
<dbReference type="VEuPathDB" id="FungiDB:AB675_9029"/>
<accession>A0A0N1NZF1</accession>